<dbReference type="InterPro" id="IPR016032">
    <property type="entry name" value="Sig_transdc_resp-reg_C-effctor"/>
</dbReference>
<dbReference type="Pfam" id="PF00196">
    <property type="entry name" value="GerE"/>
    <property type="match status" value="1"/>
</dbReference>
<proteinExistence type="predicted"/>
<dbReference type="PRINTS" id="PR00038">
    <property type="entry name" value="HTHLUXR"/>
</dbReference>
<dbReference type="EMBL" id="JBHTHU010000020">
    <property type="protein sequence ID" value="MFD0751477.1"/>
    <property type="molecule type" value="Genomic_DNA"/>
</dbReference>
<gene>
    <name evidence="6" type="ORF">ACFQZS_15100</name>
</gene>
<keyword evidence="4" id="KW-0175">Coiled coil</keyword>
<name>A0ABW2YYA6_9SPHI</name>
<evidence type="ECO:0000259" key="5">
    <source>
        <dbReference type="PROSITE" id="PS50043"/>
    </source>
</evidence>
<organism evidence="6 7">
    <name type="scientific">Mucilaginibacter calamicampi</name>
    <dbReference type="NCBI Taxonomy" id="1302352"/>
    <lineage>
        <taxon>Bacteria</taxon>
        <taxon>Pseudomonadati</taxon>
        <taxon>Bacteroidota</taxon>
        <taxon>Sphingobacteriia</taxon>
        <taxon>Sphingobacteriales</taxon>
        <taxon>Sphingobacteriaceae</taxon>
        <taxon>Mucilaginibacter</taxon>
    </lineage>
</organism>
<keyword evidence="1" id="KW-0805">Transcription regulation</keyword>
<dbReference type="PANTHER" id="PTHR44688">
    <property type="entry name" value="DNA-BINDING TRANSCRIPTIONAL ACTIVATOR DEVR_DOSR"/>
    <property type="match status" value="1"/>
</dbReference>
<dbReference type="PROSITE" id="PS50043">
    <property type="entry name" value="HTH_LUXR_2"/>
    <property type="match status" value="1"/>
</dbReference>
<dbReference type="Gene3D" id="1.10.10.10">
    <property type="entry name" value="Winged helix-like DNA-binding domain superfamily/Winged helix DNA-binding domain"/>
    <property type="match status" value="1"/>
</dbReference>
<dbReference type="SUPFAM" id="SSF46894">
    <property type="entry name" value="C-terminal effector domain of the bipartite response regulators"/>
    <property type="match status" value="1"/>
</dbReference>
<sequence length="227" mass="26291">MTNKISAESLITQCITEIATVATKLPGVIIIHDLRDWSVAWMSPRGLAQLNVTLEELTSLTSEQYYSRYFNTEDSKDYVPKILSLMERNIADELCTQFQQVRFDKHTDWNWHMASTMVLLRDEEGKPLLAITIALPIDSMHHMTAKAERLLEENNFLRRNLQQFAKLSKREHEVLKHLALGKSAQETADEMFIAMATVETHRKNIRKKLDTTSFFELSQYARAFDLI</sequence>
<dbReference type="CDD" id="cd06170">
    <property type="entry name" value="LuxR_C_like"/>
    <property type="match status" value="1"/>
</dbReference>
<protein>
    <submittedName>
        <fullName evidence="6">Helix-turn-helix transcriptional regulator</fullName>
    </submittedName>
</protein>
<keyword evidence="3" id="KW-0804">Transcription</keyword>
<comment type="caution">
    <text evidence="6">The sequence shown here is derived from an EMBL/GenBank/DDBJ whole genome shotgun (WGS) entry which is preliminary data.</text>
</comment>
<dbReference type="SMART" id="SM00421">
    <property type="entry name" value="HTH_LUXR"/>
    <property type="match status" value="1"/>
</dbReference>
<dbReference type="Proteomes" id="UP001596958">
    <property type="component" value="Unassembled WGS sequence"/>
</dbReference>
<evidence type="ECO:0000256" key="3">
    <source>
        <dbReference type="ARBA" id="ARBA00023163"/>
    </source>
</evidence>
<dbReference type="InterPro" id="IPR000792">
    <property type="entry name" value="Tscrpt_reg_LuxR_C"/>
</dbReference>
<evidence type="ECO:0000256" key="1">
    <source>
        <dbReference type="ARBA" id="ARBA00023015"/>
    </source>
</evidence>
<evidence type="ECO:0000256" key="4">
    <source>
        <dbReference type="SAM" id="Coils"/>
    </source>
</evidence>
<evidence type="ECO:0000256" key="2">
    <source>
        <dbReference type="ARBA" id="ARBA00023125"/>
    </source>
</evidence>
<reference evidence="7" key="1">
    <citation type="journal article" date="2019" name="Int. J. Syst. Evol. Microbiol.">
        <title>The Global Catalogue of Microorganisms (GCM) 10K type strain sequencing project: providing services to taxonomists for standard genome sequencing and annotation.</title>
        <authorList>
            <consortium name="The Broad Institute Genomics Platform"/>
            <consortium name="The Broad Institute Genome Sequencing Center for Infectious Disease"/>
            <person name="Wu L."/>
            <person name="Ma J."/>
        </authorList>
    </citation>
    <scope>NUCLEOTIDE SEQUENCE [LARGE SCALE GENOMIC DNA]</scope>
    <source>
        <strain evidence="7">CCUG 63418</strain>
    </source>
</reference>
<keyword evidence="2" id="KW-0238">DNA-binding</keyword>
<evidence type="ECO:0000313" key="7">
    <source>
        <dbReference type="Proteomes" id="UP001596958"/>
    </source>
</evidence>
<dbReference type="InterPro" id="IPR036388">
    <property type="entry name" value="WH-like_DNA-bd_sf"/>
</dbReference>
<feature type="domain" description="HTH luxR-type" evidence="5">
    <location>
        <begin position="160"/>
        <end position="225"/>
    </location>
</feature>
<evidence type="ECO:0000313" key="6">
    <source>
        <dbReference type="EMBL" id="MFD0751477.1"/>
    </source>
</evidence>
<dbReference type="PANTHER" id="PTHR44688:SF16">
    <property type="entry name" value="DNA-BINDING TRANSCRIPTIONAL ACTIVATOR DEVR_DOSR"/>
    <property type="match status" value="1"/>
</dbReference>
<accession>A0ABW2YYA6</accession>
<keyword evidence="7" id="KW-1185">Reference proteome</keyword>
<feature type="coiled-coil region" evidence="4">
    <location>
        <begin position="140"/>
        <end position="167"/>
    </location>
</feature>
<dbReference type="RefSeq" id="WP_377101705.1">
    <property type="nucleotide sequence ID" value="NZ_JBHTHU010000020.1"/>
</dbReference>